<dbReference type="PANTHER" id="PTHR11135">
    <property type="entry name" value="HISTONE ACETYLTRANSFERASE-RELATED"/>
    <property type="match status" value="1"/>
</dbReference>
<dbReference type="InterPro" id="IPR023404">
    <property type="entry name" value="rSAM_horseshoe"/>
</dbReference>
<sequence length="322" mass="36905">MWGDKRYHSWNYHLRKTFGTKVFKLPLDAGFTCPNRDGTYSTEGCIYCSSRGSGDFAGNVNYSLEKQYLQTREMMHKKWPDAKYIAYFQAFTNTYASESILRELYNTALSFPNVVGISIATRPDCLPAEVLDLLEELNNKTYLWVELGLQTVHDKTASLINRGHDYRCFIDGLNKLQERNINTCAHVIYGLPGETISDMWSTSKTIATLPLQGIKFHLLHVLKGTPLAKIYQQGGLEFMDFDAYIKLVVDTLEILPDDMIIHRLTGDGPRDLLLGPMWSQKKWEILNAIDHELLNRSSKQGAKRHDFLLHNRIINNTICYKG</sequence>
<dbReference type="PANTHER" id="PTHR11135:SF1">
    <property type="entry name" value="PROTEIN YHCC"/>
    <property type="match status" value="1"/>
</dbReference>
<reference evidence="8 9" key="1">
    <citation type="submission" date="2016-09" db="EMBL/GenBank/DDBJ databases">
        <title>Draft genome sequence for the type strain of Desulfuribacillus alkaliarsenatis AHT28, an obligately anaerobic, sulfidogenic bacterium isolated from Russian soda lake sediments.</title>
        <authorList>
            <person name="Abin C.A."/>
            <person name="Hollibaugh J.T."/>
        </authorList>
    </citation>
    <scope>NUCLEOTIDE SEQUENCE [LARGE SCALE GENOMIC DNA]</scope>
    <source>
        <strain evidence="8 9">AHT28</strain>
    </source>
</reference>
<evidence type="ECO:0000256" key="3">
    <source>
        <dbReference type="ARBA" id="ARBA00022691"/>
    </source>
</evidence>
<comment type="cofactor">
    <cofactor evidence="1">
        <name>[4Fe-4S] cluster</name>
        <dbReference type="ChEBI" id="CHEBI:49883"/>
    </cofactor>
</comment>
<accession>A0A1E5G162</accession>
<evidence type="ECO:0000313" key="8">
    <source>
        <dbReference type="EMBL" id="OEF96188.1"/>
    </source>
</evidence>
<name>A0A1E5G162_9FIRM</name>
<evidence type="ECO:0000256" key="4">
    <source>
        <dbReference type="ARBA" id="ARBA00022723"/>
    </source>
</evidence>
<dbReference type="SFLD" id="SFLDS00029">
    <property type="entry name" value="Radical_SAM"/>
    <property type="match status" value="1"/>
</dbReference>
<dbReference type="InterPro" id="IPR007197">
    <property type="entry name" value="rSAM"/>
</dbReference>
<keyword evidence="2" id="KW-0004">4Fe-4S</keyword>
<dbReference type="InterPro" id="IPR006638">
    <property type="entry name" value="Elp3/MiaA/NifB-like_rSAM"/>
</dbReference>
<dbReference type="InterPro" id="IPR039661">
    <property type="entry name" value="ELP3"/>
</dbReference>
<evidence type="ECO:0000313" key="9">
    <source>
        <dbReference type="Proteomes" id="UP000094296"/>
    </source>
</evidence>
<evidence type="ECO:0000256" key="2">
    <source>
        <dbReference type="ARBA" id="ARBA00022485"/>
    </source>
</evidence>
<dbReference type="InterPro" id="IPR032432">
    <property type="entry name" value="Radical_SAM_C"/>
</dbReference>
<dbReference type="NCBIfam" id="TIGR01212">
    <property type="entry name" value="TIGR01212 family radical SAM protein"/>
    <property type="match status" value="1"/>
</dbReference>
<keyword evidence="5" id="KW-0408">Iron</keyword>
<dbReference type="GO" id="GO:0046872">
    <property type="term" value="F:metal ion binding"/>
    <property type="evidence" value="ECO:0007669"/>
    <property type="project" value="UniProtKB-KW"/>
</dbReference>
<dbReference type="Pfam" id="PF16199">
    <property type="entry name" value="Radical_SAM_C"/>
    <property type="match status" value="1"/>
</dbReference>
<dbReference type="Pfam" id="PF04055">
    <property type="entry name" value="Radical_SAM"/>
    <property type="match status" value="1"/>
</dbReference>
<proteinExistence type="predicted"/>
<keyword evidence="3" id="KW-0949">S-adenosyl-L-methionine</keyword>
<dbReference type="SUPFAM" id="SSF102114">
    <property type="entry name" value="Radical SAM enzymes"/>
    <property type="match status" value="1"/>
</dbReference>
<dbReference type="STRING" id="766136.BHF68_08450"/>
<gene>
    <name evidence="8" type="ORF">BHF68_08450</name>
</gene>
<dbReference type="PROSITE" id="PS51918">
    <property type="entry name" value="RADICAL_SAM"/>
    <property type="match status" value="1"/>
</dbReference>
<feature type="domain" description="Radical SAM core" evidence="7">
    <location>
        <begin position="17"/>
        <end position="257"/>
    </location>
</feature>
<dbReference type="GO" id="GO:0003824">
    <property type="term" value="F:catalytic activity"/>
    <property type="evidence" value="ECO:0007669"/>
    <property type="project" value="InterPro"/>
</dbReference>
<dbReference type="InterPro" id="IPR058240">
    <property type="entry name" value="rSAM_sf"/>
</dbReference>
<dbReference type="SMART" id="SM00729">
    <property type="entry name" value="Elp3"/>
    <property type="match status" value="1"/>
</dbReference>
<dbReference type="Proteomes" id="UP000094296">
    <property type="component" value="Unassembled WGS sequence"/>
</dbReference>
<evidence type="ECO:0000256" key="5">
    <source>
        <dbReference type="ARBA" id="ARBA00023004"/>
    </source>
</evidence>
<organism evidence="8 9">
    <name type="scientific">Desulfuribacillus alkaliarsenatis</name>
    <dbReference type="NCBI Taxonomy" id="766136"/>
    <lineage>
        <taxon>Bacteria</taxon>
        <taxon>Bacillati</taxon>
        <taxon>Bacillota</taxon>
        <taxon>Desulfuribacillia</taxon>
        <taxon>Desulfuribacillales</taxon>
        <taxon>Desulfuribacillaceae</taxon>
        <taxon>Desulfuribacillus</taxon>
    </lineage>
</organism>
<evidence type="ECO:0000256" key="1">
    <source>
        <dbReference type="ARBA" id="ARBA00001966"/>
    </source>
</evidence>
<keyword evidence="6" id="KW-0411">Iron-sulfur</keyword>
<protein>
    <submittedName>
        <fullName evidence="8">TIGR01212 family radical SAM protein</fullName>
    </submittedName>
</protein>
<dbReference type="Gene3D" id="3.80.30.20">
    <property type="entry name" value="tm_1862 like domain"/>
    <property type="match status" value="1"/>
</dbReference>
<keyword evidence="9" id="KW-1185">Reference proteome</keyword>
<evidence type="ECO:0000259" key="7">
    <source>
        <dbReference type="PROSITE" id="PS51918"/>
    </source>
</evidence>
<dbReference type="SFLD" id="SFLDG01091">
    <property type="entry name" value="uncharacterized_CHP01210-like"/>
    <property type="match status" value="1"/>
</dbReference>
<comment type="caution">
    <text evidence="8">The sequence shown here is derived from an EMBL/GenBank/DDBJ whole genome shotgun (WGS) entry which is preliminary data.</text>
</comment>
<keyword evidence="4" id="KW-0479">Metal-binding</keyword>
<dbReference type="InterPro" id="IPR005911">
    <property type="entry name" value="YhcC-like"/>
</dbReference>
<dbReference type="OrthoDB" id="9801689at2"/>
<dbReference type="SFLD" id="SFLDG01086">
    <property type="entry name" value="elongater_protein-like"/>
    <property type="match status" value="1"/>
</dbReference>
<dbReference type="EMBL" id="MIJE01000032">
    <property type="protein sequence ID" value="OEF96188.1"/>
    <property type="molecule type" value="Genomic_DNA"/>
</dbReference>
<dbReference type="AlphaFoldDB" id="A0A1E5G162"/>
<dbReference type="GO" id="GO:0051539">
    <property type="term" value="F:4 iron, 4 sulfur cluster binding"/>
    <property type="evidence" value="ECO:0007669"/>
    <property type="project" value="UniProtKB-KW"/>
</dbReference>
<evidence type="ECO:0000256" key="6">
    <source>
        <dbReference type="ARBA" id="ARBA00023014"/>
    </source>
</evidence>
<dbReference type="RefSeq" id="WP_069643693.1">
    <property type="nucleotide sequence ID" value="NZ_MIJE01000032.1"/>
</dbReference>